<dbReference type="InterPro" id="IPR002577">
    <property type="entry name" value="HTH_HxlR"/>
</dbReference>
<organism evidence="5 6">
    <name type="scientific">Brevibacterium aurantiacum</name>
    <dbReference type="NCBI Taxonomy" id="273384"/>
    <lineage>
        <taxon>Bacteria</taxon>
        <taxon>Bacillati</taxon>
        <taxon>Actinomycetota</taxon>
        <taxon>Actinomycetes</taxon>
        <taxon>Micrococcales</taxon>
        <taxon>Brevibacteriaceae</taxon>
        <taxon>Brevibacterium</taxon>
    </lineage>
</organism>
<keyword evidence="3" id="KW-0804">Transcription</keyword>
<evidence type="ECO:0000313" key="6">
    <source>
        <dbReference type="Proteomes" id="UP000297736"/>
    </source>
</evidence>
<dbReference type="PANTHER" id="PTHR33204">
    <property type="entry name" value="TRANSCRIPTIONAL REGULATOR, MARR FAMILY"/>
    <property type="match status" value="1"/>
</dbReference>
<dbReference type="PROSITE" id="PS51118">
    <property type="entry name" value="HTH_HXLR"/>
    <property type="match status" value="1"/>
</dbReference>
<dbReference type="SUPFAM" id="SSF46785">
    <property type="entry name" value="Winged helix' DNA-binding domain"/>
    <property type="match status" value="1"/>
</dbReference>
<evidence type="ECO:0000256" key="2">
    <source>
        <dbReference type="ARBA" id="ARBA00023125"/>
    </source>
</evidence>
<dbReference type="Pfam" id="PF01638">
    <property type="entry name" value="HxlR"/>
    <property type="match status" value="1"/>
</dbReference>
<name>A0A4Z0KJ95_BREAU</name>
<evidence type="ECO:0000256" key="1">
    <source>
        <dbReference type="ARBA" id="ARBA00023015"/>
    </source>
</evidence>
<dbReference type="InterPro" id="IPR036388">
    <property type="entry name" value="WH-like_DNA-bd_sf"/>
</dbReference>
<dbReference type="AlphaFoldDB" id="A0A4Z0KJ95"/>
<gene>
    <name evidence="5" type="ORF">EB834_10085</name>
</gene>
<dbReference type="Proteomes" id="UP000297736">
    <property type="component" value="Unassembled WGS sequence"/>
</dbReference>
<accession>A0A4Z0KJ95</accession>
<proteinExistence type="predicted"/>
<keyword evidence="2" id="KW-0238">DNA-binding</keyword>
<keyword evidence="1" id="KW-0805">Transcription regulation</keyword>
<evidence type="ECO:0000259" key="4">
    <source>
        <dbReference type="PROSITE" id="PS51118"/>
    </source>
</evidence>
<dbReference type="EMBL" id="RHFF01000008">
    <property type="protein sequence ID" value="TGD38908.1"/>
    <property type="molecule type" value="Genomic_DNA"/>
</dbReference>
<dbReference type="PANTHER" id="PTHR33204:SF37">
    <property type="entry name" value="HTH-TYPE TRANSCRIPTIONAL REGULATOR YODB"/>
    <property type="match status" value="1"/>
</dbReference>
<protein>
    <submittedName>
        <fullName evidence="5">Transcriptional regulator</fullName>
    </submittedName>
</protein>
<dbReference type="Gene3D" id="1.10.10.10">
    <property type="entry name" value="Winged helix-like DNA-binding domain superfamily/Winged helix DNA-binding domain"/>
    <property type="match status" value="1"/>
</dbReference>
<sequence length="109" mass="12504">MDGRTLEPHHDCPVEVALEALKGRWTTLVLRELMHGDKSYGALSQSLPKLSDKVLTDVLTHLRKCGVVSRTVFRGFPNRTLYRLTATGWEIRPLLIELYRTGLRMRKLC</sequence>
<evidence type="ECO:0000256" key="3">
    <source>
        <dbReference type="ARBA" id="ARBA00023163"/>
    </source>
</evidence>
<dbReference type="GO" id="GO:0003677">
    <property type="term" value="F:DNA binding"/>
    <property type="evidence" value="ECO:0007669"/>
    <property type="project" value="UniProtKB-KW"/>
</dbReference>
<dbReference type="InterPro" id="IPR036390">
    <property type="entry name" value="WH_DNA-bd_sf"/>
</dbReference>
<dbReference type="RefSeq" id="WP_135447406.1">
    <property type="nucleotide sequence ID" value="NZ_JABUXY010000001.1"/>
</dbReference>
<feature type="domain" description="HTH hxlR-type" evidence="4">
    <location>
        <begin position="12"/>
        <end position="109"/>
    </location>
</feature>
<reference evidence="5 6" key="1">
    <citation type="submission" date="2018-10" db="EMBL/GenBank/DDBJ databases">
        <title>Brevibacterium genomes from Austrain hard cheese rinds.</title>
        <authorList>
            <person name="Anast J.M."/>
            <person name="Dzieciol M."/>
            <person name="Schultz D.L."/>
            <person name="Mann E."/>
            <person name="Wagner M."/>
            <person name="Schmitz-Esser S."/>
        </authorList>
    </citation>
    <scope>NUCLEOTIDE SEQUENCE [LARGE SCALE GENOMIC DNA]</scope>
    <source>
        <strain evidence="5 6">L261</strain>
    </source>
</reference>
<comment type="caution">
    <text evidence="5">The sequence shown here is derived from an EMBL/GenBank/DDBJ whole genome shotgun (WGS) entry which is preliminary data.</text>
</comment>
<evidence type="ECO:0000313" key="5">
    <source>
        <dbReference type="EMBL" id="TGD38908.1"/>
    </source>
</evidence>